<organism evidence="2 3">
    <name type="scientific">Luteimonas terrae</name>
    <dbReference type="NCBI Taxonomy" id="1530191"/>
    <lineage>
        <taxon>Bacteria</taxon>
        <taxon>Pseudomonadati</taxon>
        <taxon>Pseudomonadota</taxon>
        <taxon>Gammaproteobacteria</taxon>
        <taxon>Lysobacterales</taxon>
        <taxon>Lysobacteraceae</taxon>
        <taxon>Luteimonas</taxon>
    </lineage>
</organism>
<sequence length="195" mass="20933">MQNPLNPLEIALARAADEPAERPEFYKALLESDVYVIGHTDTPGDGLATIPAGAQVSIVNLEKEDGTPFIPFFSSLDALQRVLQAETRFVSMSARSFLDITRGATAAYLCVMHETESAQAPTWIVGLEGDGDMDAVMRQAGSVAADTAPRGEPVDFVRVQRGEGGLSDHFTSLVKPFYKRSWGATLRAMLSSAGA</sequence>
<dbReference type="InterPro" id="IPR009839">
    <property type="entry name" value="SseB_N"/>
</dbReference>
<dbReference type="EMBL" id="JAVDWO010000016">
    <property type="protein sequence ID" value="MDR7194562.1"/>
    <property type="molecule type" value="Genomic_DNA"/>
</dbReference>
<keyword evidence="3" id="KW-1185">Reference proteome</keyword>
<evidence type="ECO:0000313" key="2">
    <source>
        <dbReference type="EMBL" id="MDR7194562.1"/>
    </source>
</evidence>
<comment type="caution">
    <text evidence="2">The sequence shown here is derived from an EMBL/GenBank/DDBJ whole genome shotgun (WGS) entry which is preliminary data.</text>
</comment>
<evidence type="ECO:0000313" key="3">
    <source>
        <dbReference type="Proteomes" id="UP001256588"/>
    </source>
</evidence>
<dbReference type="Proteomes" id="UP001256588">
    <property type="component" value="Unassembled WGS sequence"/>
</dbReference>
<evidence type="ECO:0000259" key="1">
    <source>
        <dbReference type="Pfam" id="PF07179"/>
    </source>
</evidence>
<name>A0ABU1Y0L1_9GAMM</name>
<reference evidence="2 3" key="1">
    <citation type="submission" date="2023-07" db="EMBL/GenBank/DDBJ databases">
        <title>Sorghum-associated microbial communities from plants grown in Nebraska, USA.</title>
        <authorList>
            <person name="Schachtman D."/>
        </authorList>
    </citation>
    <scope>NUCLEOTIDE SEQUENCE [LARGE SCALE GENOMIC DNA]</scope>
    <source>
        <strain evidence="2 3">4099</strain>
    </source>
</reference>
<accession>A0ABU1Y0L1</accession>
<protein>
    <recommendedName>
        <fullName evidence="1">SseB protein N-terminal domain-containing protein</fullName>
    </recommendedName>
</protein>
<feature type="domain" description="SseB protein N-terminal" evidence="1">
    <location>
        <begin position="8"/>
        <end position="108"/>
    </location>
</feature>
<dbReference type="RefSeq" id="WP_310238021.1">
    <property type="nucleotide sequence ID" value="NZ_JAVDWO010000016.1"/>
</dbReference>
<gene>
    <name evidence="2" type="ORF">J2W68_003310</name>
</gene>
<dbReference type="Pfam" id="PF07179">
    <property type="entry name" value="SseB"/>
    <property type="match status" value="1"/>
</dbReference>
<proteinExistence type="predicted"/>